<evidence type="ECO:0000259" key="7">
    <source>
        <dbReference type="Pfam" id="PF07195"/>
    </source>
</evidence>
<comment type="similarity">
    <text evidence="1 5">Belongs to the FliD family.</text>
</comment>
<keyword evidence="5" id="KW-0964">Secreted</keyword>
<sequence length="469" mass="47963">MAISSIGIGSGLDVNSIISKLTDVEKQPLTTLKADAATIQAKVSAYGQVKSLISTFSDAAAKLTRDSAWNGLTIASTNTSAVNATVTGIASASTLSVGVQKLAQAQSTASAVVPTGTDLGGTLTIQLGTWNSGLTGFTPGLSSAVSITMTPGTTSLAAVASRINDANAGVTATVIKDASGERLMIRSKDTGEAAGFQIKAGSDASTGLAQLAFDPGTTATTTTRSQAGQNAQATINGVSVSSPTNSLTDTIPGLTIQLSQVTTSDALITASTDTATMKKNIQDFVDAYNAVSKFLGDATKYDSETKSAGLLQGDATALGLQNQLRAMLGSTTSGGTYKYLSDLGISIQRGGGLQVDSAKLDTALKTPENVKALFASDTGTLQTSGVAVKLKSFMTGLLALDGTLNTKTDSFDAATKRNTAEQDKVNARAALVEKRLKAQYTALDTQMASLTALSTYVNQQVTTWNNTKS</sequence>
<evidence type="ECO:0000256" key="3">
    <source>
        <dbReference type="ARBA" id="ARBA00023054"/>
    </source>
</evidence>
<reference evidence="8 9" key="1">
    <citation type="submission" date="2017-01" db="EMBL/GenBank/DDBJ databases">
        <authorList>
            <person name="Mah S.A."/>
            <person name="Swanson W.J."/>
            <person name="Moy G.W."/>
            <person name="Vacquier V.D."/>
        </authorList>
    </citation>
    <scope>NUCLEOTIDE SEQUENCE [LARGE SCALE GENOMIC DNA]</scope>
    <source>
        <strain evidence="8 9">DCY110</strain>
    </source>
</reference>
<dbReference type="STRING" id="1842727.RD110_05025"/>
<dbReference type="InterPro" id="IPR010809">
    <property type="entry name" value="FliD_C"/>
</dbReference>
<dbReference type="GO" id="GO:0005576">
    <property type="term" value="C:extracellular region"/>
    <property type="evidence" value="ECO:0007669"/>
    <property type="project" value="UniProtKB-SubCell"/>
</dbReference>
<evidence type="ECO:0000256" key="1">
    <source>
        <dbReference type="ARBA" id="ARBA00009764"/>
    </source>
</evidence>
<dbReference type="PANTHER" id="PTHR30288">
    <property type="entry name" value="FLAGELLAR CAP/ASSEMBLY PROTEIN FLID"/>
    <property type="match status" value="1"/>
</dbReference>
<gene>
    <name evidence="8" type="ORF">RD110_05025</name>
</gene>
<evidence type="ECO:0000313" key="9">
    <source>
        <dbReference type="Proteomes" id="UP000186609"/>
    </source>
</evidence>
<organism evidence="8 9">
    <name type="scientific">Rhodoferax koreensis</name>
    <dbReference type="NCBI Taxonomy" id="1842727"/>
    <lineage>
        <taxon>Bacteria</taxon>
        <taxon>Pseudomonadati</taxon>
        <taxon>Pseudomonadota</taxon>
        <taxon>Betaproteobacteria</taxon>
        <taxon>Burkholderiales</taxon>
        <taxon>Comamonadaceae</taxon>
        <taxon>Rhodoferax</taxon>
    </lineage>
</organism>
<protein>
    <recommendedName>
        <fullName evidence="5">Flagellar hook-associated protein 2</fullName>
        <shortName evidence="5">HAP2</shortName>
    </recommendedName>
    <alternativeName>
        <fullName evidence="5">Flagellar cap protein</fullName>
    </alternativeName>
</protein>
<dbReference type="InterPro" id="IPR040026">
    <property type="entry name" value="FliD"/>
</dbReference>
<evidence type="ECO:0000256" key="5">
    <source>
        <dbReference type="RuleBase" id="RU362066"/>
    </source>
</evidence>
<evidence type="ECO:0000313" key="8">
    <source>
        <dbReference type="EMBL" id="APW36641.1"/>
    </source>
</evidence>
<dbReference type="GO" id="GO:0009421">
    <property type="term" value="C:bacterial-type flagellum filament cap"/>
    <property type="evidence" value="ECO:0007669"/>
    <property type="project" value="InterPro"/>
</dbReference>
<dbReference type="KEGG" id="rhy:RD110_05025"/>
<dbReference type="GO" id="GO:0071973">
    <property type="term" value="P:bacterial-type flagellum-dependent cell motility"/>
    <property type="evidence" value="ECO:0007669"/>
    <property type="project" value="TreeGrafter"/>
</dbReference>
<dbReference type="PANTHER" id="PTHR30288:SF0">
    <property type="entry name" value="FLAGELLAR HOOK-ASSOCIATED PROTEIN 2"/>
    <property type="match status" value="1"/>
</dbReference>
<keyword evidence="3" id="KW-0175">Coiled coil</keyword>
<dbReference type="EMBL" id="CP019236">
    <property type="protein sequence ID" value="APW36641.1"/>
    <property type="molecule type" value="Genomic_DNA"/>
</dbReference>
<comment type="subunit">
    <text evidence="2 5">Homopentamer.</text>
</comment>
<feature type="domain" description="Flagellar hook-associated protein 2 N-terminal" evidence="6">
    <location>
        <begin position="10"/>
        <end position="106"/>
    </location>
</feature>
<dbReference type="Pfam" id="PF07195">
    <property type="entry name" value="FliD_C"/>
    <property type="match status" value="1"/>
</dbReference>
<dbReference type="InterPro" id="IPR003481">
    <property type="entry name" value="FliD_N"/>
</dbReference>
<comment type="subcellular location">
    <subcellularLocation>
        <location evidence="5">Secreted</location>
    </subcellularLocation>
    <subcellularLocation>
        <location evidence="5">Bacterial flagellum</location>
    </subcellularLocation>
</comment>
<name>A0A1P8JSD2_9BURK</name>
<evidence type="ECO:0000256" key="4">
    <source>
        <dbReference type="ARBA" id="ARBA00023143"/>
    </source>
</evidence>
<dbReference type="RefSeq" id="WP_076197273.1">
    <property type="nucleotide sequence ID" value="NZ_CP019236.1"/>
</dbReference>
<dbReference type="GO" id="GO:0007155">
    <property type="term" value="P:cell adhesion"/>
    <property type="evidence" value="ECO:0007669"/>
    <property type="project" value="InterPro"/>
</dbReference>
<evidence type="ECO:0000256" key="2">
    <source>
        <dbReference type="ARBA" id="ARBA00011255"/>
    </source>
</evidence>
<comment type="function">
    <text evidence="5">Required for morphogenesis and for the elongation of the flagellar filament by facilitating polymerization of the flagellin monomers at the tip of growing filament. Forms a capping structure, which prevents flagellin subunits (transported through the central channel of the flagellum) from leaking out without polymerization at the distal end.</text>
</comment>
<dbReference type="Pfam" id="PF02465">
    <property type="entry name" value="FliD_N"/>
    <property type="match status" value="1"/>
</dbReference>
<proteinExistence type="inferred from homology"/>
<dbReference type="OrthoDB" id="9810816at2"/>
<keyword evidence="9" id="KW-1185">Reference proteome</keyword>
<evidence type="ECO:0000259" key="6">
    <source>
        <dbReference type="Pfam" id="PF02465"/>
    </source>
</evidence>
<dbReference type="GO" id="GO:0009424">
    <property type="term" value="C:bacterial-type flagellum hook"/>
    <property type="evidence" value="ECO:0007669"/>
    <property type="project" value="UniProtKB-UniRule"/>
</dbReference>
<keyword evidence="4 5" id="KW-0975">Bacterial flagellum</keyword>
<dbReference type="Proteomes" id="UP000186609">
    <property type="component" value="Chromosome"/>
</dbReference>
<feature type="domain" description="Flagellar hook-associated protein 2 C-terminal" evidence="7">
    <location>
        <begin position="228"/>
        <end position="451"/>
    </location>
</feature>
<dbReference type="AlphaFoldDB" id="A0A1P8JSD2"/>
<accession>A0A1P8JSD2</accession>